<proteinExistence type="predicted"/>
<accession>A0A0B4SJM0</accession>
<dbReference type="GeneID" id="26626754"/>
<dbReference type="RefSeq" id="YP_009199643.1">
    <property type="nucleotide sequence ID" value="NC_028812.1"/>
</dbReference>
<reference evidence="1 2" key="1">
    <citation type="submission" date="2014-10" db="EMBL/GenBank/DDBJ databases">
        <title>Characterization of phage pPM_01 specific to Proteus mirabilis.</title>
        <authorList>
            <person name="Wirjon I.A."/>
            <person name="Mat Arip Y."/>
        </authorList>
    </citation>
    <scope>NUCLEOTIDE SEQUENCE [LARGE SCALE GENOMIC DNA]</scope>
</reference>
<dbReference type="KEGG" id="vg:26626754"/>
<gene>
    <name evidence="1" type="ORF">pPM01_0030</name>
</gene>
<dbReference type="EMBL" id="KP063118">
    <property type="protein sequence ID" value="AJA41279.1"/>
    <property type="molecule type" value="Genomic_DNA"/>
</dbReference>
<dbReference type="Proteomes" id="UP000031807">
    <property type="component" value="Segment"/>
</dbReference>
<evidence type="ECO:0000313" key="1">
    <source>
        <dbReference type="EMBL" id="AJA41279.1"/>
    </source>
</evidence>
<sequence length="289" mass="32891">MKDLTKPLVEIDIDVRTDYLPHGVLSVDIKTEEISHELKSLLADTFEAMVVRLISSERKYQRGNSYQNEELAQSGELAFRIADRLKNFQDIDAMNLIMFSMYHQAYSGQQIHLMDSCIKDFHRGVVDAYNFIDSTCPPGCAEEAFRTLLMSELVDTTMKELGKGDKSSYKMLGGDTAKISVNPPESLKAFADQLGDEELYIYNILGMNFVIPWWGDTVVANKEKQLLVFPGVPYVDRETDRWRSPDCEDFQKDGLVIGTIEVSKEREYLIDGFILSLSAFNRKPLEGEK</sequence>
<protein>
    <submittedName>
        <fullName evidence="1">Uncharacterized protein</fullName>
    </submittedName>
</protein>
<organism evidence="1 2">
    <name type="scientific">Proteus phage pPM_01</name>
    <dbReference type="NCBI Taxonomy" id="1567485"/>
    <lineage>
        <taxon>Viruses</taxon>
        <taxon>Duplodnaviria</taxon>
        <taxon>Heunggongvirae</taxon>
        <taxon>Uroviricota</taxon>
        <taxon>Caudoviricetes</taxon>
        <taxon>Casjensviridae</taxon>
        <taxon>Lavrentievavirus</taxon>
        <taxon>Lavrentievavirus pPM01</taxon>
    </lineage>
</organism>
<name>A0A0B4SJM0_9CAUD</name>
<evidence type="ECO:0000313" key="2">
    <source>
        <dbReference type="Proteomes" id="UP000031807"/>
    </source>
</evidence>
<keyword evidence="2" id="KW-1185">Reference proteome</keyword>